<dbReference type="EMBL" id="LMTZ01000065">
    <property type="protein sequence ID" value="KST68443.1"/>
    <property type="molecule type" value="Genomic_DNA"/>
</dbReference>
<proteinExistence type="predicted"/>
<dbReference type="AlphaFoldDB" id="A0A0V7ZVH5"/>
<evidence type="ECO:0000313" key="3">
    <source>
        <dbReference type="EMBL" id="KST68443.1"/>
    </source>
</evidence>
<comment type="caution">
    <text evidence="3">The sequence shown here is derived from an EMBL/GenBank/DDBJ whole genome shotgun (WGS) entry which is preliminary data.</text>
</comment>
<accession>A0A0V7ZVH5</accession>
<evidence type="ECO:0000313" key="4">
    <source>
        <dbReference type="Proteomes" id="UP000053372"/>
    </source>
</evidence>
<feature type="region of interest" description="Disordered" evidence="1">
    <location>
        <begin position="138"/>
        <end position="184"/>
    </location>
</feature>
<evidence type="ECO:0000256" key="1">
    <source>
        <dbReference type="SAM" id="MobiDB-lite"/>
    </source>
</evidence>
<dbReference type="EMBL" id="LMTZ01000137">
    <property type="protein sequence ID" value="KST63562.1"/>
    <property type="molecule type" value="Genomic_DNA"/>
</dbReference>
<reference evidence="3 4" key="1">
    <citation type="journal article" date="2015" name="Genome Announc.">
        <title>Draft Genome of the Euendolithic (true boring) Cyanobacterium Mastigocoleus testarum strain BC008.</title>
        <authorList>
            <person name="Guida B.S."/>
            <person name="Garcia-Pichel F."/>
        </authorList>
    </citation>
    <scope>NUCLEOTIDE SEQUENCE [LARGE SCALE GENOMIC DNA]</scope>
    <source>
        <strain evidence="3 4">BC008</strain>
    </source>
</reference>
<organism evidence="3 4">
    <name type="scientific">Mastigocoleus testarum BC008</name>
    <dbReference type="NCBI Taxonomy" id="371196"/>
    <lineage>
        <taxon>Bacteria</taxon>
        <taxon>Bacillati</taxon>
        <taxon>Cyanobacteriota</taxon>
        <taxon>Cyanophyceae</taxon>
        <taxon>Nostocales</taxon>
        <taxon>Hapalosiphonaceae</taxon>
        <taxon>Mastigocoleus</taxon>
    </lineage>
</organism>
<dbReference type="Proteomes" id="UP000053372">
    <property type="component" value="Unassembled WGS sequence"/>
</dbReference>
<keyword evidence="4" id="KW-1185">Reference proteome</keyword>
<sequence>MTSYHKFKEMHADFGDQSTGIYLRDVYFYFKDVLENQPFDLKYIHPASVISQSDDPAIAIILSNRKYPVLELDLEVALHTDFYKTNNNNLLQLNGLRKKNNSISSKFCNNAGGSDIVQNLTRREQSTGNSGCVRCTCSERKASPSGRTPQQRKLPSGAATPQGGNAHQDREQGRTTGFLLRVRK</sequence>
<gene>
    <name evidence="3" type="ORF">BC008_00815</name>
    <name evidence="2" type="ORF">BC008_13950</name>
</gene>
<name>A0A0V7ZVH5_9CYAN</name>
<protein>
    <submittedName>
        <fullName evidence="3">Uncharacterized protein</fullName>
    </submittedName>
</protein>
<evidence type="ECO:0000313" key="2">
    <source>
        <dbReference type="EMBL" id="KST63562.1"/>
    </source>
</evidence>